<dbReference type="Proteomes" id="UP000299102">
    <property type="component" value="Unassembled WGS sequence"/>
</dbReference>
<comment type="caution">
    <text evidence="1">The sequence shown here is derived from an EMBL/GenBank/DDBJ whole genome shotgun (WGS) entry which is preliminary data.</text>
</comment>
<keyword evidence="2" id="KW-1185">Reference proteome</keyword>
<dbReference type="EMBL" id="BGZK01001328">
    <property type="protein sequence ID" value="GBP77361.1"/>
    <property type="molecule type" value="Genomic_DNA"/>
</dbReference>
<name>A0A4C1YLQ4_EUMVA</name>
<reference evidence="1 2" key="1">
    <citation type="journal article" date="2019" name="Commun. Biol.">
        <title>The bagworm genome reveals a unique fibroin gene that provides high tensile strength.</title>
        <authorList>
            <person name="Kono N."/>
            <person name="Nakamura H."/>
            <person name="Ohtoshi R."/>
            <person name="Tomita M."/>
            <person name="Numata K."/>
            <person name="Arakawa K."/>
        </authorList>
    </citation>
    <scope>NUCLEOTIDE SEQUENCE [LARGE SCALE GENOMIC DNA]</scope>
</reference>
<gene>
    <name evidence="1" type="ORF">EVAR_40014_1</name>
</gene>
<accession>A0A4C1YLQ4</accession>
<proteinExistence type="predicted"/>
<protein>
    <submittedName>
        <fullName evidence="1">Uncharacterized protein</fullName>
    </submittedName>
</protein>
<dbReference type="AlphaFoldDB" id="A0A4C1YLQ4"/>
<evidence type="ECO:0000313" key="1">
    <source>
        <dbReference type="EMBL" id="GBP77361.1"/>
    </source>
</evidence>
<sequence>MNHKQASTSVKHTSSYHTRHVTPSCFTAVKNDHCLLFSTHIAYDALERFRVTLSFYSFATPVRDWWRLSHVKVKSLAPGHEEQVEASLTHVTILVTSAESDAAITLRLLAAPDSR</sequence>
<organism evidence="1 2">
    <name type="scientific">Eumeta variegata</name>
    <name type="common">Bagworm moth</name>
    <name type="synonym">Eumeta japonica</name>
    <dbReference type="NCBI Taxonomy" id="151549"/>
    <lineage>
        <taxon>Eukaryota</taxon>
        <taxon>Metazoa</taxon>
        <taxon>Ecdysozoa</taxon>
        <taxon>Arthropoda</taxon>
        <taxon>Hexapoda</taxon>
        <taxon>Insecta</taxon>
        <taxon>Pterygota</taxon>
        <taxon>Neoptera</taxon>
        <taxon>Endopterygota</taxon>
        <taxon>Lepidoptera</taxon>
        <taxon>Glossata</taxon>
        <taxon>Ditrysia</taxon>
        <taxon>Tineoidea</taxon>
        <taxon>Psychidae</taxon>
        <taxon>Oiketicinae</taxon>
        <taxon>Eumeta</taxon>
    </lineage>
</organism>
<evidence type="ECO:0000313" key="2">
    <source>
        <dbReference type="Proteomes" id="UP000299102"/>
    </source>
</evidence>